<dbReference type="EMBL" id="PVTR01000004">
    <property type="protein sequence ID" value="PRY88609.1"/>
    <property type="molecule type" value="Genomic_DNA"/>
</dbReference>
<proteinExistence type="predicted"/>
<dbReference type="Pfam" id="PF19265">
    <property type="entry name" value="DUF5908"/>
    <property type="match status" value="1"/>
</dbReference>
<comment type="caution">
    <text evidence="1">The sequence shown here is derived from an EMBL/GenBank/DDBJ whole genome shotgun (WGS) entry which is preliminary data.</text>
</comment>
<evidence type="ECO:0000313" key="1">
    <source>
        <dbReference type="EMBL" id="PRY88609.1"/>
    </source>
</evidence>
<keyword evidence="2" id="KW-1185">Reference proteome</keyword>
<accession>A0A2T0WPI6</accession>
<name>A0A2T0WPI6_9BACT</name>
<protein>
    <submittedName>
        <fullName evidence="1">Uncharacterized protein</fullName>
    </submittedName>
</protein>
<dbReference type="InterPro" id="IPR045459">
    <property type="entry name" value="DUF5908"/>
</dbReference>
<gene>
    <name evidence="1" type="ORF">CLW00_104260</name>
</gene>
<dbReference type="AlphaFoldDB" id="A0A2T0WPI6"/>
<organism evidence="1 2">
    <name type="scientific">Mongoliibacter ruber</name>
    <dbReference type="NCBI Taxonomy" id="1750599"/>
    <lineage>
        <taxon>Bacteria</taxon>
        <taxon>Pseudomonadati</taxon>
        <taxon>Bacteroidota</taxon>
        <taxon>Cytophagia</taxon>
        <taxon>Cytophagales</taxon>
        <taxon>Cyclobacteriaceae</taxon>
        <taxon>Mongoliibacter</taxon>
    </lineage>
</organism>
<dbReference type="RefSeq" id="WP_106133328.1">
    <property type="nucleotide sequence ID" value="NZ_PVTR01000004.1"/>
</dbReference>
<dbReference type="Proteomes" id="UP000238157">
    <property type="component" value="Unassembled WGS sequence"/>
</dbReference>
<reference evidence="1 2" key="1">
    <citation type="submission" date="2018-03" db="EMBL/GenBank/DDBJ databases">
        <title>Genomic Encyclopedia of Archaeal and Bacterial Type Strains, Phase II (KMG-II): from individual species to whole genera.</title>
        <authorList>
            <person name="Goeker M."/>
        </authorList>
    </citation>
    <scope>NUCLEOTIDE SEQUENCE [LARGE SCALE GENOMIC DNA]</scope>
    <source>
        <strain evidence="1 2">DSM 27929</strain>
    </source>
</reference>
<sequence>MAIKIKELIIKAICGDNTPQPENKKQETIAPDQSGLKLSYLQRKSIIDECTSEVLDRIKRMNDY</sequence>
<evidence type="ECO:0000313" key="2">
    <source>
        <dbReference type="Proteomes" id="UP000238157"/>
    </source>
</evidence>